<dbReference type="EMBL" id="UINC01225330">
    <property type="protein sequence ID" value="SVE55350.1"/>
    <property type="molecule type" value="Genomic_DNA"/>
</dbReference>
<evidence type="ECO:0000313" key="2">
    <source>
        <dbReference type="EMBL" id="SVE55350.1"/>
    </source>
</evidence>
<proteinExistence type="predicted"/>
<feature type="non-terminal residue" evidence="2">
    <location>
        <position position="123"/>
    </location>
</feature>
<dbReference type="AlphaFoldDB" id="A0A383EG89"/>
<feature type="transmembrane region" description="Helical" evidence="1">
    <location>
        <begin position="70"/>
        <end position="88"/>
    </location>
</feature>
<evidence type="ECO:0008006" key="3">
    <source>
        <dbReference type="Google" id="ProtNLM"/>
    </source>
</evidence>
<keyword evidence="1" id="KW-0812">Transmembrane</keyword>
<gene>
    <name evidence="2" type="ORF">METZ01_LOCUS508204</name>
</gene>
<accession>A0A383EG89</accession>
<reference evidence="2" key="1">
    <citation type="submission" date="2018-05" db="EMBL/GenBank/DDBJ databases">
        <authorList>
            <person name="Lanie J.A."/>
            <person name="Ng W.-L."/>
            <person name="Kazmierczak K.M."/>
            <person name="Andrzejewski T.M."/>
            <person name="Davidsen T.M."/>
            <person name="Wayne K.J."/>
            <person name="Tettelin H."/>
            <person name="Glass J.I."/>
            <person name="Rusch D."/>
            <person name="Podicherti R."/>
            <person name="Tsui H.-C.T."/>
            <person name="Winkler M.E."/>
        </authorList>
    </citation>
    <scope>NUCLEOTIDE SEQUENCE</scope>
</reference>
<protein>
    <recommendedName>
        <fullName evidence="3">DUF2628 domain-containing protein</fullName>
    </recommendedName>
</protein>
<dbReference type="Pfam" id="PF10947">
    <property type="entry name" value="DUF2628"/>
    <property type="match status" value="1"/>
</dbReference>
<sequence length="123" mass="13967">MRHYTVQQMPGWDTGTDPDVVLIKEGFCWPALFVPLLWMIYHLQFLGLLAYLSATAVLSAAVKYTGMEPLLGLLLSAVLSLLVASLANDWRRWRLATKGYELVAIAAADNLRQAEEKFFHRDW</sequence>
<keyword evidence="1" id="KW-1133">Transmembrane helix</keyword>
<evidence type="ECO:0000256" key="1">
    <source>
        <dbReference type="SAM" id="Phobius"/>
    </source>
</evidence>
<keyword evidence="1" id="KW-0472">Membrane</keyword>
<name>A0A383EG89_9ZZZZ</name>
<dbReference type="InterPro" id="IPR024399">
    <property type="entry name" value="DUF2628"/>
</dbReference>
<organism evidence="2">
    <name type="scientific">marine metagenome</name>
    <dbReference type="NCBI Taxonomy" id="408172"/>
    <lineage>
        <taxon>unclassified sequences</taxon>
        <taxon>metagenomes</taxon>
        <taxon>ecological metagenomes</taxon>
    </lineage>
</organism>